<comment type="caution">
    <text evidence="3">The sequence shown here is derived from an EMBL/GenBank/DDBJ whole genome shotgun (WGS) entry which is preliminary data.</text>
</comment>
<keyword evidence="2" id="KW-0812">Transmembrane</keyword>
<feature type="region of interest" description="Disordered" evidence="1">
    <location>
        <begin position="180"/>
        <end position="258"/>
    </location>
</feature>
<reference evidence="3 4" key="1">
    <citation type="submission" date="2014-02" db="EMBL/GenBank/DDBJ databases">
        <title>The genome sequence of Colletotrichum salicis CBS 607.94.</title>
        <authorList>
            <person name="Baroncelli R."/>
            <person name="Thon M.R."/>
        </authorList>
    </citation>
    <scope>NUCLEOTIDE SEQUENCE [LARGE SCALE GENOMIC DNA]</scope>
    <source>
        <strain evidence="3 4">CBS 607.94</strain>
    </source>
</reference>
<keyword evidence="4" id="KW-1185">Reference proteome</keyword>
<dbReference type="EMBL" id="JFFI01001556">
    <property type="protein sequence ID" value="KXH58885.1"/>
    <property type="molecule type" value="Genomic_DNA"/>
</dbReference>
<protein>
    <submittedName>
        <fullName evidence="3">Uncharacterized protein</fullName>
    </submittedName>
</protein>
<dbReference type="Proteomes" id="UP000070121">
    <property type="component" value="Unassembled WGS sequence"/>
</dbReference>
<dbReference type="AlphaFoldDB" id="A0A135UET2"/>
<evidence type="ECO:0000313" key="4">
    <source>
        <dbReference type="Proteomes" id="UP000070121"/>
    </source>
</evidence>
<feature type="transmembrane region" description="Helical" evidence="2">
    <location>
        <begin position="152"/>
        <end position="172"/>
    </location>
</feature>
<feature type="compositionally biased region" description="Polar residues" evidence="1">
    <location>
        <begin position="188"/>
        <end position="212"/>
    </location>
</feature>
<evidence type="ECO:0000256" key="2">
    <source>
        <dbReference type="SAM" id="Phobius"/>
    </source>
</evidence>
<evidence type="ECO:0000256" key="1">
    <source>
        <dbReference type="SAM" id="MobiDB-lite"/>
    </source>
</evidence>
<keyword evidence="2" id="KW-1133">Transmembrane helix</keyword>
<organism evidence="3 4">
    <name type="scientific">Colletotrichum salicis</name>
    <dbReference type="NCBI Taxonomy" id="1209931"/>
    <lineage>
        <taxon>Eukaryota</taxon>
        <taxon>Fungi</taxon>
        <taxon>Dikarya</taxon>
        <taxon>Ascomycota</taxon>
        <taxon>Pezizomycotina</taxon>
        <taxon>Sordariomycetes</taxon>
        <taxon>Hypocreomycetidae</taxon>
        <taxon>Glomerellales</taxon>
        <taxon>Glomerellaceae</taxon>
        <taxon>Colletotrichum</taxon>
        <taxon>Colletotrichum acutatum species complex</taxon>
    </lineage>
</organism>
<gene>
    <name evidence="3" type="ORF">CSAL01_02641</name>
</gene>
<accession>A0A135UET2</accession>
<dbReference type="OrthoDB" id="4847721at2759"/>
<proteinExistence type="predicted"/>
<name>A0A135UET2_9PEZI</name>
<evidence type="ECO:0000313" key="3">
    <source>
        <dbReference type="EMBL" id="KXH58885.1"/>
    </source>
</evidence>
<dbReference type="STRING" id="1209931.A0A135UET2"/>
<keyword evidence="2" id="KW-0472">Membrane</keyword>
<sequence>MNALFRMVIAAKSYSTSNSFAKRWQLPISSGSNFGTWKLDGSTSGEVGGSHAQSRHVWHRDTSLECASAIACQTTSGYMMCGSIYADTCYDGTATECKSSLGPNTRCCVKSGRYAALIHIDLSVFIDFSRRRAAILDSATECCAQIPAIVDGTVGGIVAVGIGVCVVVWFIVRKRRASRARDSTSSSEDPNQSVQMTSEPEVSIPLDNQSRYSGHEERYKHHSVSAASPSLLSEAYLTPSPPPPRNTVNSGNSPVELG</sequence>
<feature type="compositionally biased region" description="Polar residues" evidence="1">
    <location>
        <begin position="246"/>
        <end position="258"/>
    </location>
</feature>